<dbReference type="Gene3D" id="3.40.50.880">
    <property type="match status" value="1"/>
</dbReference>
<dbReference type="AlphaFoldDB" id="X1LHC9"/>
<evidence type="ECO:0000313" key="3">
    <source>
        <dbReference type="EMBL" id="GAI01790.1"/>
    </source>
</evidence>
<sequence length="73" mass="7740">MVASICHGAWVLISAEIMKGKRATCVSAIKDDLINAGATYLDQEVVVDGNLVTSRTPQDLPSFLPAIIAALKK</sequence>
<dbReference type="SUPFAM" id="SSF52317">
    <property type="entry name" value="Class I glutamine amidotransferase-like"/>
    <property type="match status" value="1"/>
</dbReference>
<proteinExistence type="inferred from homology"/>
<dbReference type="Pfam" id="PF01965">
    <property type="entry name" value="DJ-1_PfpI"/>
    <property type="match status" value="1"/>
</dbReference>
<dbReference type="InterPro" id="IPR002818">
    <property type="entry name" value="DJ-1/PfpI"/>
</dbReference>
<dbReference type="EMBL" id="BARV01001972">
    <property type="protein sequence ID" value="GAI01790.1"/>
    <property type="molecule type" value="Genomic_DNA"/>
</dbReference>
<organism evidence="3">
    <name type="scientific">marine sediment metagenome</name>
    <dbReference type="NCBI Taxonomy" id="412755"/>
    <lineage>
        <taxon>unclassified sequences</taxon>
        <taxon>metagenomes</taxon>
        <taxon>ecological metagenomes</taxon>
    </lineage>
</organism>
<evidence type="ECO:0000259" key="2">
    <source>
        <dbReference type="Pfam" id="PF01965"/>
    </source>
</evidence>
<reference evidence="3" key="1">
    <citation type="journal article" date="2014" name="Front. Microbiol.">
        <title>High frequency of phylogenetically diverse reductive dehalogenase-homologous genes in deep subseafloor sedimentary metagenomes.</title>
        <authorList>
            <person name="Kawai M."/>
            <person name="Futagami T."/>
            <person name="Toyoda A."/>
            <person name="Takaki Y."/>
            <person name="Nishi S."/>
            <person name="Hori S."/>
            <person name="Arai W."/>
            <person name="Tsubouchi T."/>
            <person name="Morono Y."/>
            <person name="Uchiyama I."/>
            <person name="Ito T."/>
            <person name="Fujiyama A."/>
            <person name="Inagaki F."/>
            <person name="Takami H."/>
        </authorList>
    </citation>
    <scope>NUCLEOTIDE SEQUENCE</scope>
    <source>
        <strain evidence="3">Expedition CK06-06</strain>
    </source>
</reference>
<accession>X1LHC9</accession>
<feature type="domain" description="DJ-1/PfpI" evidence="2">
    <location>
        <begin position="1"/>
        <end position="69"/>
    </location>
</feature>
<protein>
    <recommendedName>
        <fullName evidence="2">DJ-1/PfpI domain-containing protein</fullName>
    </recommendedName>
</protein>
<comment type="caution">
    <text evidence="3">The sequence shown here is derived from an EMBL/GenBank/DDBJ whole genome shotgun (WGS) entry which is preliminary data.</text>
</comment>
<dbReference type="PANTHER" id="PTHR42733">
    <property type="entry name" value="DJ-1 PROTEIN"/>
    <property type="match status" value="1"/>
</dbReference>
<evidence type="ECO:0000256" key="1">
    <source>
        <dbReference type="ARBA" id="ARBA00008542"/>
    </source>
</evidence>
<comment type="similarity">
    <text evidence="1">Belongs to the peptidase C56 family.</text>
</comment>
<gene>
    <name evidence="3" type="ORF">S06H3_05351</name>
</gene>
<dbReference type="InterPro" id="IPR029062">
    <property type="entry name" value="Class_I_gatase-like"/>
</dbReference>
<name>X1LHC9_9ZZZZ</name>
<dbReference type="InterPro" id="IPR006286">
    <property type="entry name" value="C56_PfpI-like"/>
</dbReference>